<dbReference type="InterPro" id="IPR013783">
    <property type="entry name" value="Ig-like_fold"/>
</dbReference>
<feature type="domain" description="C-type lectin" evidence="6">
    <location>
        <begin position="628"/>
        <end position="747"/>
    </location>
</feature>
<feature type="domain" description="CUB" evidence="5">
    <location>
        <begin position="1440"/>
        <end position="1553"/>
    </location>
</feature>
<feature type="domain" description="C-type lectin" evidence="6">
    <location>
        <begin position="1094"/>
        <end position="1210"/>
    </location>
</feature>
<dbReference type="SUPFAM" id="SSF49265">
    <property type="entry name" value="Fibronectin type III"/>
    <property type="match status" value="5"/>
</dbReference>
<feature type="domain" description="C-type lectin" evidence="6">
    <location>
        <begin position="2394"/>
        <end position="2512"/>
    </location>
</feature>
<dbReference type="PROSITE" id="PS51257">
    <property type="entry name" value="PROKAR_LIPOPROTEIN"/>
    <property type="match status" value="1"/>
</dbReference>
<reference evidence="8" key="1">
    <citation type="submission" date="2022-11" db="UniProtKB">
        <authorList>
            <consortium name="EnsemblMetazoa"/>
        </authorList>
    </citation>
    <scope>IDENTIFICATION</scope>
</reference>
<feature type="domain" description="Fibronectin type-III" evidence="7">
    <location>
        <begin position="2291"/>
        <end position="2383"/>
    </location>
</feature>
<dbReference type="InterPro" id="IPR000859">
    <property type="entry name" value="CUB_dom"/>
</dbReference>
<dbReference type="PROSITE" id="PS00615">
    <property type="entry name" value="C_TYPE_LECTIN_1"/>
    <property type="match status" value="4"/>
</dbReference>
<dbReference type="SMART" id="SM00034">
    <property type="entry name" value="CLECT"/>
    <property type="match status" value="8"/>
</dbReference>
<feature type="disulfide bond" evidence="2">
    <location>
        <begin position="505"/>
        <end position="532"/>
    </location>
</feature>
<dbReference type="EnsemblMetazoa" id="XM_038192886.1">
    <property type="protein sequence ID" value="XP_038048814.1"/>
    <property type="gene ID" value="LOC119722655"/>
</dbReference>
<evidence type="ECO:0000259" key="7">
    <source>
        <dbReference type="PROSITE" id="PS50853"/>
    </source>
</evidence>
<feature type="domain" description="CUB" evidence="5">
    <location>
        <begin position="278"/>
        <end position="387"/>
    </location>
</feature>
<feature type="domain" description="Fibronectin type-III" evidence="7">
    <location>
        <begin position="991"/>
        <end position="1082"/>
    </location>
</feature>
<organism evidence="8 9">
    <name type="scientific">Patiria miniata</name>
    <name type="common">Bat star</name>
    <name type="synonym">Asterina miniata</name>
    <dbReference type="NCBI Taxonomy" id="46514"/>
    <lineage>
        <taxon>Eukaryota</taxon>
        <taxon>Metazoa</taxon>
        <taxon>Echinodermata</taxon>
        <taxon>Eleutherozoa</taxon>
        <taxon>Asterozoa</taxon>
        <taxon>Asteroidea</taxon>
        <taxon>Valvatacea</taxon>
        <taxon>Valvatida</taxon>
        <taxon>Asterinidae</taxon>
        <taxon>Patiria</taxon>
    </lineage>
</organism>
<comment type="caution">
    <text evidence="2">Lacks conserved residue(s) required for the propagation of feature annotation.</text>
</comment>
<dbReference type="CDD" id="cd00037">
    <property type="entry name" value="CLECT"/>
    <property type="match status" value="8"/>
</dbReference>
<name>A0A913ZB63_PATMI</name>
<dbReference type="SUPFAM" id="SSF56436">
    <property type="entry name" value="C-type lectin-like"/>
    <property type="match status" value="8"/>
</dbReference>
<feature type="domain" description="CUB" evidence="5">
    <location>
        <begin position="1807"/>
        <end position="1914"/>
    </location>
</feature>
<dbReference type="OMA" id="MQYICEI"/>
<feature type="chain" id="PRO_5037033738" evidence="4">
    <location>
        <begin position="25"/>
        <end position="3473"/>
    </location>
</feature>
<keyword evidence="4" id="KW-0732">Signal</keyword>
<feature type="domain" description="C-type lectin" evidence="6">
    <location>
        <begin position="1932"/>
        <end position="2046"/>
    </location>
</feature>
<keyword evidence="3" id="KW-0472">Membrane</keyword>
<evidence type="ECO:0000313" key="8">
    <source>
        <dbReference type="EnsemblMetazoa" id="XP_038048814.1"/>
    </source>
</evidence>
<dbReference type="Pfam" id="PF00059">
    <property type="entry name" value="Lectin_C"/>
    <property type="match status" value="8"/>
</dbReference>
<dbReference type="PANTHER" id="PTHR22803">
    <property type="entry name" value="MANNOSE, PHOSPHOLIPASE, LECTIN RECEPTOR RELATED"/>
    <property type="match status" value="1"/>
</dbReference>
<feature type="domain" description="C-type lectin" evidence="6">
    <location>
        <begin position="2161"/>
        <end position="2269"/>
    </location>
</feature>
<dbReference type="PROSITE" id="PS50041">
    <property type="entry name" value="C_TYPE_LECTIN_2"/>
    <property type="match status" value="8"/>
</dbReference>
<dbReference type="InterPro" id="IPR018378">
    <property type="entry name" value="C-type_lectin_CS"/>
</dbReference>
<feature type="domain" description="Fibronectin type-III" evidence="7">
    <location>
        <begin position="2986"/>
        <end position="3077"/>
    </location>
</feature>
<dbReference type="Gene3D" id="3.10.100.10">
    <property type="entry name" value="Mannose-Binding Protein A, subunit A"/>
    <property type="match status" value="8"/>
</dbReference>
<keyword evidence="3" id="KW-1133">Transmembrane helix</keyword>
<dbReference type="InterPro" id="IPR035914">
    <property type="entry name" value="Sperma_CUB_dom_sf"/>
</dbReference>
<dbReference type="FunFam" id="2.60.120.290:FF:000056">
    <property type="entry name" value="C-type LECtin"/>
    <property type="match status" value="1"/>
</dbReference>
<dbReference type="InterPro" id="IPR050111">
    <property type="entry name" value="C-type_lectin/snaclec_domain"/>
</dbReference>
<dbReference type="Proteomes" id="UP000887568">
    <property type="component" value="Unplaced"/>
</dbReference>
<dbReference type="Gene3D" id="2.60.120.290">
    <property type="entry name" value="Spermadhesin, CUB domain"/>
    <property type="match status" value="11"/>
</dbReference>
<feature type="domain" description="Fibronectin type-III" evidence="7">
    <location>
        <begin position="2524"/>
        <end position="2615"/>
    </location>
</feature>
<feature type="disulfide bond" evidence="2">
    <location>
        <begin position="392"/>
        <end position="419"/>
    </location>
</feature>
<dbReference type="Gene3D" id="2.60.40.10">
    <property type="entry name" value="Immunoglobulins"/>
    <property type="match status" value="8"/>
</dbReference>
<feature type="domain" description="Fibronectin type-III" evidence="7">
    <location>
        <begin position="2756"/>
        <end position="2846"/>
    </location>
</feature>
<evidence type="ECO:0000313" key="9">
    <source>
        <dbReference type="Proteomes" id="UP000887568"/>
    </source>
</evidence>
<dbReference type="GeneID" id="119722655"/>
<feature type="transmembrane region" description="Helical" evidence="3">
    <location>
        <begin position="3322"/>
        <end position="3342"/>
    </location>
</feature>
<feature type="domain" description="C-type lectin" evidence="6">
    <location>
        <begin position="863"/>
        <end position="979"/>
    </location>
</feature>
<keyword evidence="1 2" id="KW-1015">Disulfide bond</keyword>
<feature type="domain" description="C-type lectin" evidence="6">
    <location>
        <begin position="2628"/>
        <end position="2744"/>
    </location>
</feature>
<evidence type="ECO:0000259" key="5">
    <source>
        <dbReference type="PROSITE" id="PS01180"/>
    </source>
</evidence>
<dbReference type="SMART" id="SM00042">
    <property type="entry name" value="CUB"/>
    <property type="match status" value="11"/>
</dbReference>
<dbReference type="InterPro" id="IPR036116">
    <property type="entry name" value="FN3_sf"/>
</dbReference>
<evidence type="ECO:0000256" key="3">
    <source>
        <dbReference type="SAM" id="Phobius"/>
    </source>
</evidence>
<feature type="domain" description="Fibronectin type-III" evidence="7">
    <location>
        <begin position="1222"/>
        <end position="1312"/>
    </location>
</feature>
<feature type="domain" description="CUB" evidence="5">
    <location>
        <begin position="1577"/>
        <end position="1690"/>
    </location>
</feature>
<feature type="domain" description="Fibronectin type-III" evidence="7">
    <location>
        <begin position="2056"/>
        <end position="2148"/>
    </location>
</feature>
<feature type="domain" description="CUB" evidence="5">
    <location>
        <begin position="392"/>
        <end position="503"/>
    </location>
</feature>
<feature type="domain" description="CUB" evidence="5">
    <location>
        <begin position="505"/>
        <end position="616"/>
    </location>
</feature>
<feature type="domain" description="CUB" evidence="5">
    <location>
        <begin position="147"/>
        <end position="259"/>
    </location>
</feature>
<evidence type="ECO:0000256" key="4">
    <source>
        <dbReference type="SAM" id="SignalP"/>
    </source>
</evidence>
<sequence length="3473" mass="387061">MGRLILPGVLLCVLLHISTPATTACYVPVDLSGPSGNASSLEHPDPYPWDYDCQLFTITVDDDKIIRLMFDSFDLGDDDVLMISEPNKVDPLILRAGRLPKNYYSSGNTVQLNFTSESYNADNRTGFLAYYTESDRVIPELKQLVQSYNLIPGKPTVIRSLDYPQSYRDLVLYFFTFTSTPNTRIWAEIMDLDTEEGLDFIEMGNGVNASQRFETRLARVSGRRGRYQPVVSESNEMWLLFESDYSVTGRGFSVMLYETSMGLPDAKNETAMPANVTCGENITIPESGSTSVSLSNYDNDLLCIWKVSGVAGLRIRMTPDNFSLEYGFDVLEIGSGSDPMDQSSRFISLTGDNLSGPMMLESDAVWLRFRSDATTSDQGFSITFDQPTTNDCGGEFYINDTNPSITVAVDGTDLPSSQCQWVIHGRPGRFISGNTINFNTEDVYDVVEIGTGDNPADPKTRIKMIAGSMEEGMFYTTSDTVWVTFTVNGGQAGQGFNMSFTDDACGITTLLDRQGTIQSPGYPVSYPSDADCQWIIQVRGGYNIKLTVTDLSTEYGHDKLLIGGVEPQDSGWSPYYELTGEMESAQVMSQYNGLSLRLISDGSMQYGGFSATYEETFSCPEGYVLGNNGSACYKFVLSPSTWEEARDECLNVADGDLLVINDQAEFEYIQEMATNITGDWWVGWYDLAIEGQWSWVDCQASTSWANSRWANSSSGDAAMEEDCGMLLGDSGLLDDRNCSIPMKFVCETTKKDYTDASPSLIRGRATSSSSILLSWRVSSIICDLRGYQIRYNTTAAMDQFNYIDVMDPQASSVEVTGLMPQTTYLFEFVFDTFSDGLSSYRTAKSIFASTEESPCPEGFEPGYADNCYKFVKKLVTYEDARADCQRTPGGDLVIINDVSEQQYIQNRSVDGDWWIGLNDRAVEGRFRWPDCSPLTIWQSRQWAPDQPNDLTGSQDCGQLLETGQWNDWQCDRPMQYICEIITKNFEPEEVRPRFFTAVEVTPYSIRLSWLPPVNDCDIKGYTIMWRRVGDAPMMAPIEGVETTELIVDNLIPEETYSFQIAAETFRQTLPFSSPRNVTLSPGTGFCPGDYEIGLNDTCYKFVKRLVTWDEARMDCRSFRNGDLVIIDDVIEHEYIMERIVDGDWWIGFSDRGTEGRWQSVNCTDLTPWQASNWAPDQPNDLSGTQDCGQLLETGQWNDWQCDRPMQYICEIAPRVFNPEDQVATNLTLEEVTSSSVTVSWMPPSYSCDVLGYRITYTISLSIYTLDVEGGDTSQVTVSGLRPLSRYSFTLQTKMAMGNSEPSEPVIANTAAFEGCEDAILRTDAVGNITSPLFPDNYPRLVNCLYRIDLSASVGADARIRLRFVTFSLGADDYIEIRELDSTSRNNGIPTIVKGRGPVKDYFSSGNSLEIEFVSDTTAEARGFRILYSLSDEVQPAVKDCGMTYTVKTNTLLGFESVGYPNRYDNYQDCTWFFTCSPGKVMFAYLRKAGLEDGYDWLVVGDGGDPMNETSVLQQVTGKAEEISLFSEDNMMWMTFNSDYSNSGNGFSFLVEEIDPTEVSGPPPKVQRSGDVGIQSTCGGDILVPNDGQAIITSPNYPDDYDSNTTCIWLITGVPGRRFQMSFTYFNTEKSYDYLTVGSGLDPSDVTSLRTAASGSSLPSDIVLASDTAWVLFASDSSINAGGFSISIQNGNDCEVILTVPAGGNVTVMSPNYPSDYPSNSYCFWTIVGQSGQALRADIVSFSTEDGYDFVDVGVGNQPANLSTRFIHTSGTGVQPFSAESSTLWMTFTSDGTNNDGGFEVVFYDDSCDDTVIENTTSGRIESLNFPNTYPNNLDCVWTIRVGDIFRVKLMFEAFDVEAGFDKLIIDGVQGGSTLTLTGSDLPDDIVSETNEITIRFQTDSDGGTSGFALMFEETYYCPDGYVAFPVGEAYTCYRFSTEEKNWLEARKDCQTTDNGDLIIIENALENRGIAEITGGLDWWLGFYDRANEGIWRWVDCQAPTAWGTANWDDPSGPDNANGDEDCAIILDTSGRYQAIPCETPRRYICEIGQPKNFDGNPVRLSGFSYSTSSIHLEWVLSPQRCDVLSYFIQYSTASGSPEEAFVTGSNTNELDVFELVRDTSYFFSISAVTFTSGKLPYSDPVEIKTLQFDNEYCPPGWQGGWEYQCYKIVLDPVTWDEARADCRSVENGDLVDINFYAELQYINQTAPGETLWIGYYDKGIEGDWRWSDCELPNAWQAINWAPDSPNDPLGNQDCAEMTPDLLWNDQPCNGNVRNGYVCEIYTKNYADTDQNPSNLTGQALTATRVYLTWPISVRFVCDVLGYKIQYWFDDEDPKIQRVDGASTNRAVVEGLVPNKNYTFYISAYSSLGDVTPTAYVNVVTPDGDLCPSGYQEGYDYGCYKFVSDMKAWNEARTDCLSTQDGDLLIIDSQAELDYISQVKENITGTWWIGFYDTAEEGAWRWVDCSTPSGLNGTYWAIGQPSDTDGTENCAELTQNSKFNDIACSNQLMYVCEITRKEFFPSDVDPSNLEGLSTTSESVLLRWTVSDYNCDIQGYKVLYSVDQGAEQEQVVPGSNTNNVNITGLLPDTLYNFKLLAYTAFSDREVTAITTVTTLQIDNPCPEDGWELGNGGKCYKFVERFETWYDARAVCKQDADGDLVIIETQEENLYIQDRTQGGDWWIGFYDVSVEGDWRWVDCSTPSPWTASNWGADQPNNLNGNQHCGQILNDGKYNDWQCDRTMQFICEISPKPFDPSDGNPTRLRLAEDTPNSVLVRWRPSLVSCDVIGYRINYNDPIINGFTEVLGGNTSSVIISDLLDGFTYFFAIAAFTQEQLLPYSERVSIVTPSLDGLCEEGWEPGLDYKCYKFGIQQKTWEEARADCQSVTDGDLVIVETQEEHSYLVNRTLGGDWWIGFYDQGTEGDWRWVDCQAPGTWASGNWGSNQPNDLDDSQDCGQMLQTGLWNDWNCQRPMQYICEINPKAFTSEEQGPTLFRGRANDPVTIRLSWTPSEYNCEVRGYRIVYEEEKVGKTLTVEGGATSSVLLKSLSPGATYVFYIGAFTKDDELDLESRSVRIQLPQTGVCGETDWTASSGMIASPNYPDAYPAFQECVYTISLPDAAASVQIEFMDFDLEKGHDFLMMGPGLIPDVDIQYALTGSELPQMAMIDSSQVWMRFLSDESNQRSGFSLMYSAAEADMSGESVGSLTIVLISQSFKSFTEAVQTEFAIAVANQLNVYCKLAEDNCLVDATAEFTDKEVRFASLEDVAEGLQVTFWVIDPTDPMRRQAALTSSQLQSMLNEYGADVENDGQFQFVVRTESNPLSEPWVIALLCVLGFLVLILLVVIVKDLSSRRKKRPGSSLSSSDVEMKSRDDFMTTDDAELIANIDNESVSPDERRVPSSVTANVYYVNPVAASMNDEAEVSQDLGNTNDVPEVSDPKDEVIEVSDLKGEVNGNVEVEVEPEPLYATTTRESMKKE</sequence>
<dbReference type="Pfam" id="PF00041">
    <property type="entry name" value="fn3"/>
    <property type="match status" value="6"/>
</dbReference>
<evidence type="ECO:0000256" key="2">
    <source>
        <dbReference type="PROSITE-ProRule" id="PRU00059"/>
    </source>
</evidence>
<feature type="domain" description="C-type lectin" evidence="6">
    <location>
        <begin position="2858"/>
        <end position="2974"/>
    </location>
</feature>
<dbReference type="PROSITE" id="PS01180">
    <property type="entry name" value="CUB"/>
    <property type="match status" value="10"/>
</dbReference>
<feature type="domain" description="CUB" evidence="5">
    <location>
        <begin position="3080"/>
        <end position="3190"/>
    </location>
</feature>
<dbReference type="SUPFAM" id="SSF49854">
    <property type="entry name" value="Spermadhesin, CUB domain"/>
    <property type="match status" value="11"/>
</dbReference>
<keyword evidence="9" id="KW-1185">Reference proteome</keyword>
<proteinExistence type="predicted"/>
<feature type="domain" description="Fibronectin type-III" evidence="7">
    <location>
        <begin position="757"/>
        <end position="853"/>
    </location>
</feature>
<evidence type="ECO:0000259" key="6">
    <source>
        <dbReference type="PROSITE" id="PS50041"/>
    </source>
</evidence>
<feature type="disulfide bond" evidence="2">
    <location>
        <begin position="3080"/>
        <end position="3107"/>
    </location>
</feature>
<feature type="domain" description="CUB" evidence="5">
    <location>
        <begin position="1693"/>
        <end position="1805"/>
    </location>
</feature>
<feature type="signal peptide" evidence="4">
    <location>
        <begin position="1"/>
        <end position="24"/>
    </location>
</feature>
<dbReference type="InterPro" id="IPR003961">
    <property type="entry name" value="FN3_dom"/>
</dbReference>
<dbReference type="OrthoDB" id="6133475at2759"/>
<dbReference type="PROSITE" id="PS50853">
    <property type="entry name" value="FN3"/>
    <property type="match status" value="8"/>
</dbReference>
<dbReference type="CDD" id="cd00063">
    <property type="entry name" value="FN3"/>
    <property type="match status" value="8"/>
</dbReference>
<evidence type="ECO:0000256" key="1">
    <source>
        <dbReference type="ARBA" id="ARBA00023157"/>
    </source>
</evidence>
<dbReference type="RefSeq" id="XP_038048814.1">
    <property type="nucleotide sequence ID" value="XM_038192886.1"/>
</dbReference>
<accession>A0A913ZB63</accession>
<protein>
    <submittedName>
        <fullName evidence="8">Uncharacterized protein</fullName>
    </submittedName>
</protein>
<keyword evidence="3" id="KW-0812">Transmembrane</keyword>
<dbReference type="SMART" id="SM00060">
    <property type="entry name" value="FN3"/>
    <property type="match status" value="8"/>
</dbReference>
<dbReference type="InterPro" id="IPR016186">
    <property type="entry name" value="C-type_lectin-like/link_sf"/>
</dbReference>
<dbReference type="CDD" id="cd00041">
    <property type="entry name" value="CUB"/>
    <property type="match status" value="11"/>
</dbReference>
<dbReference type="Pfam" id="PF00431">
    <property type="entry name" value="CUB"/>
    <property type="match status" value="11"/>
</dbReference>
<feature type="domain" description="CUB" evidence="5">
    <location>
        <begin position="1315"/>
        <end position="1430"/>
    </location>
</feature>
<dbReference type="InterPro" id="IPR016187">
    <property type="entry name" value="CTDL_fold"/>
</dbReference>
<dbReference type="InterPro" id="IPR001304">
    <property type="entry name" value="C-type_lectin-like"/>
</dbReference>